<accession>A0A382N3I8</accession>
<dbReference type="InterPro" id="IPR038490">
    <property type="entry name" value="Gingipain_propep_sf"/>
</dbReference>
<dbReference type="Pfam" id="PF08126">
    <property type="entry name" value="Propeptide_C25"/>
    <property type="match status" value="1"/>
</dbReference>
<protein>
    <recommendedName>
        <fullName evidence="1">Gingipain propeptide domain-containing protein</fullName>
    </recommendedName>
</protein>
<sequence>MILLNLTVALGSVKLDISNHETSFQSSSNSLLSLDCQITLGDISINQEKDNFISIDISTSHHSMDIGNPELPQINKLIEIPQSGNPRFEITNEKYIIVNLNDYNIDNKIIPVQPPRAKSGKQQNPMFTLNNKIYSQNKFINDELISIDEVGMMRSVKIGNLMIKPVNYNPQKNILKIYTELNFTVHFDNADLEKT</sequence>
<dbReference type="EMBL" id="UINC01097298">
    <property type="protein sequence ID" value="SVC54885.1"/>
    <property type="molecule type" value="Genomic_DNA"/>
</dbReference>
<feature type="non-terminal residue" evidence="2">
    <location>
        <position position="195"/>
    </location>
</feature>
<dbReference type="AlphaFoldDB" id="A0A382N3I8"/>
<evidence type="ECO:0000313" key="2">
    <source>
        <dbReference type="EMBL" id="SVC54885.1"/>
    </source>
</evidence>
<name>A0A382N3I8_9ZZZZ</name>
<proteinExistence type="predicted"/>
<feature type="domain" description="Gingipain propeptide" evidence="1">
    <location>
        <begin position="43"/>
        <end position="190"/>
    </location>
</feature>
<dbReference type="Gene3D" id="2.60.40.3800">
    <property type="match status" value="1"/>
</dbReference>
<gene>
    <name evidence="2" type="ORF">METZ01_LOCUS307739</name>
</gene>
<evidence type="ECO:0000259" key="1">
    <source>
        <dbReference type="Pfam" id="PF08126"/>
    </source>
</evidence>
<reference evidence="2" key="1">
    <citation type="submission" date="2018-05" db="EMBL/GenBank/DDBJ databases">
        <authorList>
            <person name="Lanie J.A."/>
            <person name="Ng W.-L."/>
            <person name="Kazmierczak K.M."/>
            <person name="Andrzejewski T.M."/>
            <person name="Davidsen T.M."/>
            <person name="Wayne K.J."/>
            <person name="Tettelin H."/>
            <person name="Glass J.I."/>
            <person name="Rusch D."/>
            <person name="Podicherti R."/>
            <person name="Tsui H.-C.T."/>
            <person name="Winkler M.E."/>
        </authorList>
    </citation>
    <scope>NUCLEOTIDE SEQUENCE</scope>
</reference>
<dbReference type="GO" id="GO:0004197">
    <property type="term" value="F:cysteine-type endopeptidase activity"/>
    <property type="evidence" value="ECO:0007669"/>
    <property type="project" value="InterPro"/>
</dbReference>
<organism evidence="2">
    <name type="scientific">marine metagenome</name>
    <dbReference type="NCBI Taxonomy" id="408172"/>
    <lineage>
        <taxon>unclassified sequences</taxon>
        <taxon>metagenomes</taxon>
        <taxon>ecological metagenomes</taxon>
    </lineage>
</organism>
<dbReference type="InterPro" id="IPR012600">
    <property type="entry name" value="Propeptide_C25"/>
</dbReference>